<dbReference type="PIRSF" id="PIRSF006402">
    <property type="entry name" value="UCP006402_thioredoxin"/>
    <property type="match status" value="1"/>
</dbReference>
<dbReference type="Gene3D" id="1.50.10.10">
    <property type="match status" value="1"/>
</dbReference>
<accession>A0A2H3P780</accession>
<dbReference type="Gene3D" id="3.40.30.10">
    <property type="entry name" value="Glutaredoxin"/>
    <property type="match status" value="1"/>
</dbReference>
<evidence type="ECO:0000313" key="3">
    <source>
        <dbReference type="Proteomes" id="UP000221024"/>
    </source>
</evidence>
<dbReference type="InterPro" id="IPR024705">
    <property type="entry name" value="Ssp411"/>
</dbReference>
<dbReference type="GO" id="GO:0005975">
    <property type="term" value="P:carbohydrate metabolic process"/>
    <property type="evidence" value="ECO:0007669"/>
    <property type="project" value="InterPro"/>
</dbReference>
<dbReference type="EMBL" id="PDEP01000006">
    <property type="protein sequence ID" value="PEN07001.1"/>
    <property type="molecule type" value="Genomic_DNA"/>
</dbReference>
<dbReference type="InterPro" id="IPR036249">
    <property type="entry name" value="Thioredoxin-like_sf"/>
</dbReference>
<dbReference type="AlphaFoldDB" id="A0A2H3P780"/>
<comment type="caution">
    <text evidence="2">The sequence shown here is derived from an EMBL/GenBank/DDBJ whole genome shotgun (WGS) entry which is preliminary data.</text>
</comment>
<proteinExistence type="predicted"/>
<dbReference type="CDD" id="cd02955">
    <property type="entry name" value="SSP411"/>
    <property type="match status" value="1"/>
</dbReference>
<organism evidence="2 3">
    <name type="scientific">Longimonas halophila</name>
    <dbReference type="NCBI Taxonomy" id="1469170"/>
    <lineage>
        <taxon>Bacteria</taxon>
        <taxon>Pseudomonadati</taxon>
        <taxon>Rhodothermota</taxon>
        <taxon>Rhodothermia</taxon>
        <taxon>Rhodothermales</taxon>
        <taxon>Salisaetaceae</taxon>
        <taxon>Longimonas</taxon>
    </lineage>
</organism>
<dbReference type="InterPro" id="IPR004879">
    <property type="entry name" value="Ssp411-like_TRX"/>
</dbReference>
<evidence type="ECO:0000259" key="1">
    <source>
        <dbReference type="Pfam" id="PF03190"/>
    </source>
</evidence>
<dbReference type="Proteomes" id="UP000221024">
    <property type="component" value="Unassembled WGS sequence"/>
</dbReference>
<dbReference type="OrthoDB" id="9762614at2"/>
<dbReference type="SUPFAM" id="SSF48208">
    <property type="entry name" value="Six-hairpin glycosidases"/>
    <property type="match status" value="1"/>
</dbReference>
<dbReference type="RefSeq" id="WP_098062029.1">
    <property type="nucleotide sequence ID" value="NZ_PDEP01000006.1"/>
</dbReference>
<dbReference type="SUPFAM" id="SSF52833">
    <property type="entry name" value="Thioredoxin-like"/>
    <property type="match status" value="1"/>
</dbReference>
<protein>
    <submittedName>
        <fullName evidence="2">Thioredoxin domain-containing protein</fullName>
    </submittedName>
</protein>
<dbReference type="PANTHER" id="PTHR42899:SF1">
    <property type="entry name" value="SPERMATOGENESIS-ASSOCIATED PROTEIN 20"/>
    <property type="match status" value="1"/>
</dbReference>
<dbReference type="Pfam" id="PF03190">
    <property type="entry name" value="Thioredox_DsbH"/>
    <property type="match status" value="1"/>
</dbReference>
<name>A0A2H3P780_9BACT</name>
<dbReference type="InterPro" id="IPR012341">
    <property type="entry name" value="6hp_glycosidase-like_sf"/>
</dbReference>
<evidence type="ECO:0000313" key="2">
    <source>
        <dbReference type="EMBL" id="PEN07001.1"/>
    </source>
</evidence>
<dbReference type="PANTHER" id="PTHR42899">
    <property type="entry name" value="SPERMATOGENESIS-ASSOCIATED PROTEIN 20"/>
    <property type="match status" value="1"/>
</dbReference>
<reference evidence="2 3" key="1">
    <citation type="submission" date="2017-10" db="EMBL/GenBank/DDBJ databases">
        <title>Draft genome of Longimonas halophila.</title>
        <authorList>
            <person name="Goh K.M."/>
            <person name="Shamsir M.S."/>
            <person name="Lim S.W."/>
        </authorList>
    </citation>
    <scope>NUCLEOTIDE SEQUENCE [LARGE SCALE GENOMIC DNA]</scope>
    <source>
        <strain evidence="2 3">KCTC 42399</strain>
    </source>
</reference>
<sequence length="696" mass="77711">MPNQLAQSSSPYLLQHKDNPVDWYPWGVEAFAKAQAEDKPVFLSIGYATCHWCHVMAHESFEDAEVAARLNEVFVPIKMDREERPDLDQLYMSVCQMMRGNGGWPLNVLLTPDKRPFYAATYLPKHGRMGRTGLMELTDRVEALWAQERDKLEQEADKMIDLLEQESDTDTRGDVPAPSTLQNGVQQLSRQFDPTHGGFGGAPKFPMPHTLLFLSTYGAASGSDYAVDMATSTLRPMMRGGINDHLGGGLHRYATDAIWRLPHFEKMLYDQGLLLMALTDAHRLQPHAGWNGHVDDLVAYLKRDLLDDTGAFYSAEDADSADPETGESREGAFYTWTLDAIRDHLDADTAERFATVYSMQEQGNFEEESTGKRTGENVLHRADSWGALAEQLDTTPDALQHDIDAARATLFKVRSEHPRPFLDDKILTDWNGLALAGLARAAQHVDASYLPVAENVASFLCDTMLRDDGRLWHRYRNGEAGIEATLADYAYLAWGLLDLYDATLSTRWLGAARTLAQTLCADFADEERGGFYTAPHTADDVLVRQQAISDGARPSGTGVAIYVLHRLYRMLGTEAFADTAERALQRAGRHMRSQPGQHTTLLWALHHWHHAGREIVLAGDPGDAHYQALLETVQAHQTPEDMVIHRPPGDEHVLLDWAPYLVHQPPQDNVPTAYVCEGFTCDAPTTDPEALAEQLR</sequence>
<dbReference type="InterPro" id="IPR008928">
    <property type="entry name" value="6-hairpin_glycosidase_sf"/>
</dbReference>
<feature type="domain" description="Spermatogenesis-associated protein 20-like TRX" evidence="1">
    <location>
        <begin position="3"/>
        <end position="163"/>
    </location>
</feature>
<gene>
    <name evidence="2" type="ORF">CRI93_07625</name>
</gene>
<keyword evidence="3" id="KW-1185">Reference proteome</keyword>